<dbReference type="GeneID" id="4594259"/>
<dbReference type="OrthoDB" id="4505768at2759"/>
<organism evidence="2 3">
    <name type="scientific">Neosartorya fischeri (strain ATCC 1020 / DSM 3700 / CBS 544.65 / FGSC A1164 / JCM 1740 / NRRL 181 / WB 181)</name>
    <name type="common">Aspergillus fischerianus</name>
    <dbReference type="NCBI Taxonomy" id="331117"/>
    <lineage>
        <taxon>Eukaryota</taxon>
        <taxon>Fungi</taxon>
        <taxon>Dikarya</taxon>
        <taxon>Ascomycota</taxon>
        <taxon>Pezizomycotina</taxon>
        <taxon>Eurotiomycetes</taxon>
        <taxon>Eurotiomycetidae</taxon>
        <taxon>Eurotiales</taxon>
        <taxon>Aspergillaceae</taxon>
        <taxon>Aspergillus</taxon>
        <taxon>Aspergillus subgen. Fumigati</taxon>
    </lineage>
</organism>
<proteinExistence type="predicted"/>
<dbReference type="RefSeq" id="XP_001267655.1">
    <property type="nucleotide sequence ID" value="XM_001267654.1"/>
</dbReference>
<dbReference type="Pfam" id="PF12013">
    <property type="entry name" value="OrsD"/>
    <property type="match status" value="1"/>
</dbReference>
<evidence type="ECO:0000256" key="1">
    <source>
        <dbReference type="SAM" id="MobiDB-lite"/>
    </source>
</evidence>
<dbReference type="InterPro" id="IPR022698">
    <property type="entry name" value="OrsD"/>
</dbReference>
<evidence type="ECO:0000313" key="2">
    <source>
        <dbReference type="EMBL" id="EAW25758.1"/>
    </source>
</evidence>
<dbReference type="KEGG" id="nfi:NFIA_045780"/>
<evidence type="ECO:0008006" key="4">
    <source>
        <dbReference type="Google" id="ProtNLM"/>
    </source>
</evidence>
<gene>
    <name evidence="2" type="ORF">NFIA_045780</name>
</gene>
<evidence type="ECO:0000313" key="3">
    <source>
        <dbReference type="Proteomes" id="UP000006702"/>
    </source>
</evidence>
<name>A1CVI1_NEOFI</name>
<accession>A1CVI1</accession>
<dbReference type="VEuPathDB" id="FungiDB:NFIA_045780"/>
<reference evidence="3" key="1">
    <citation type="journal article" date="2008" name="PLoS Genet.">
        <title>Genomic islands in the pathogenic filamentous fungus Aspergillus fumigatus.</title>
        <authorList>
            <person name="Fedorova N.D."/>
            <person name="Khaldi N."/>
            <person name="Joardar V.S."/>
            <person name="Maiti R."/>
            <person name="Amedeo P."/>
            <person name="Anderson M.J."/>
            <person name="Crabtree J."/>
            <person name="Silva J.C."/>
            <person name="Badger J.H."/>
            <person name="Albarraq A."/>
            <person name="Angiuoli S."/>
            <person name="Bussey H."/>
            <person name="Bowyer P."/>
            <person name="Cotty P.J."/>
            <person name="Dyer P.S."/>
            <person name="Egan A."/>
            <person name="Galens K."/>
            <person name="Fraser-Liggett C.M."/>
            <person name="Haas B.J."/>
            <person name="Inman J.M."/>
            <person name="Kent R."/>
            <person name="Lemieux S."/>
            <person name="Malavazi I."/>
            <person name="Orvis J."/>
            <person name="Roemer T."/>
            <person name="Ronning C.M."/>
            <person name="Sundaram J.P."/>
            <person name="Sutton G."/>
            <person name="Turner G."/>
            <person name="Venter J.C."/>
            <person name="White O.R."/>
            <person name="Whitty B.R."/>
            <person name="Youngman P."/>
            <person name="Wolfe K.H."/>
            <person name="Goldman G.H."/>
            <person name="Wortman J.R."/>
            <person name="Jiang B."/>
            <person name="Denning D.W."/>
            <person name="Nierman W.C."/>
        </authorList>
    </citation>
    <scope>NUCLEOTIDE SEQUENCE [LARGE SCALE GENOMIC DNA]</scope>
    <source>
        <strain evidence="3">ATCC 1020 / DSM 3700 / CBS 544.65 / FGSC A1164 / JCM 1740 / NRRL 181 / WB 181</strain>
    </source>
</reference>
<protein>
    <recommendedName>
        <fullName evidence="4">C2H2-type domain-containing protein</fullName>
    </recommendedName>
</protein>
<dbReference type="eggNOG" id="KOG0351">
    <property type="taxonomic scope" value="Eukaryota"/>
</dbReference>
<dbReference type="STRING" id="331117.A1CVI1"/>
<dbReference type="AlphaFoldDB" id="A1CVI1"/>
<dbReference type="Proteomes" id="UP000006702">
    <property type="component" value="Unassembled WGS sequence"/>
</dbReference>
<dbReference type="OMA" id="MQCHYIT"/>
<keyword evidence="3" id="KW-1185">Reference proteome</keyword>
<dbReference type="EMBL" id="DS027684">
    <property type="protein sequence ID" value="EAW25758.1"/>
    <property type="molecule type" value="Genomic_DNA"/>
</dbReference>
<sequence length="657" mass="75396">MEHQFFLKLSQFPVIICRICRHGVWPSEVSSHLQGKNHHLPQATAKQVHKAIQGWDGIEHDPLAIQWPASLAQSIPELDEYPDGLLCQHAPMQCHYITRSIKTIKRHWREHHGWKVLYKGGRPNHHEQEQAQTMVQQGFKVVTCQQFFPSRKGSHYIWVRSPEPLARPAGPAPSLGVQAAVDEVVQAWEQAQARAKADQAIQASQLTDANPWLRMTRWADYLQGIQAHDLLACVAAPEEDPQDATEQCVQVVWATMEQVARKSQQTVQHCSQAIRVEAVRSEKGQTPHRPLLAYMDEAAIQKHVRPWQQILAFITRTQAPHNWTSPKYGMTTRQRQKWRQLWQLASQAVVPEELEGLEAWSMTTIEKACLEFCIELLNQRHRSHEYESVLVCAMAVLGQGEAGWRDPESYPPILSRVIKVARFMVVQKALWMDPNPWQIIQTWVQKDQSAEWVLASADDQLGEIDEGYGSDDPLSSPPSSPPSAIHSDDPLPAVNIHPSRRPFQEQVTWMMHQFMIRGTHGPMETLLDWRTYGLKVHYNHTVPGHVTWMGEDQLLYQQIAFSMGDFWGFVHGLVTVAREILGHLCMQDHAQMPPIPWTALYDDPSQSQAGWNFVHDARTQWPVDGTHWMIDRLRAEPTMQRHFLWGGRFHPTAIQQY</sequence>
<feature type="region of interest" description="Disordered" evidence="1">
    <location>
        <begin position="465"/>
        <end position="497"/>
    </location>
</feature>
<dbReference type="HOGENOM" id="CLU_001104_1_1_1"/>